<comment type="caution">
    <text evidence="4">The sequence shown here is derived from an EMBL/GenBank/DDBJ whole genome shotgun (WGS) entry which is preliminary data.</text>
</comment>
<organism evidence="4 5">
    <name type="scientific">Bergeyella zoohelcum ATCC 43767</name>
    <dbReference type="NCBI Taxonomy" id="883096"/>
    <lineage>
        <taxon>Bacteria</taxon>
        <taxon>Pseudomonadati</taxon>
        <taxon>Bacteroidota</taxon>
        <taxon>Flavobacteriia</taxon>
        <taxon>Flavobacteriales</taxon>
        <taxon>Weeksellaceae</taxon>
        <taxon>Bergeyella</taxon>
    </lineage>
</organism>
<dbReference type="Pfam" id="PF13505">
    <property type="entry name" value="OMP_b-brl"/>
    <property type="match status" value="1"/>
</dbReference>
<evidence type="ECO:0000256" key="2">
    <source>
        <dbReference type="SAM" id="Phobius"/>
    </source>
</evidence>
<dbReference type="RefSeq" id="WP_002663225.1">
    <property type="nucleotide sequence ID" value="NZ_JH932293.1"/>
</dbReference>
<protein>
    <recommendedName>
        <fullName evidence="3">Outer membrane protein beta-barrel domain-containing protein</fullName>
    </recommendedName>
</protein>
<dbReference type="SUPFAM" id="SSF56925">
    <property type="entry name" value="OMPA-like"/>
    <property type="match status" value="1"/>
</dbReference>
<gene>
    <name evidence="4" type="ORF">HMPREF9699_01177</name>
</gene>
<sequence>MKYLLVFFIVGVVPVFGQKYFVEGGGVYSTLKVSSNFTDTQLVSDKKKGYFIAFGNKYILNRQWSAEAKIKLSETGGKVSNSTFFIKNQLPYDLEKYRNADIRLAIYQLGAEINALYHYSSLAFYAGIQPSVIFFVSYKERNVKKKQNNGGNSISMEESVVGNDGKKINILSVKGQIGSMYSFTPKWYLQLGYHFNITNMVTVLLNNNWSFSFNETVYQLGVGYRF</sequence>
<keyword evidence="2" id="KW-1133">Transmembrane helix</keyword>
<dbReference type="AlphaFoldDB" id="K1MLJ7"/>
<dbReference type="InterPro" id="IPR000758">
    <property type="entry name" value="Enterovir_OMP"/>
</dbReference>
<dbReference type="GO" id="GO:0044384">
    <property type="term" value="C:host outer membrane"/>
    <property type="evidence" value="ECO:0007669"/>
    <property type="project" value="InterPro"/>
</dbReference>
<dbReference type="eggNOG" id="ENOG5032SQQ">
    <property type="taxonomic scope" value="Bacteria"/>
</dbReference>
<evidence type="ECO:0000313" key="4">
    <source>
        <dbReference type="EMBL" id="EKB56894.1"/>
    </source>
</evidence>
<dbReference type="HOGENOM" id="CLU_1223972_0_0_10"/>
<feature type="transmembrane region" description="Helical" evidence="2">
    <location>
        <begin position="116"/>
        <end position="138"/>
    </location>
</feature>
<evidence type="ECO:0000259" key="3">
    <source>
        <dbReference type="Pfam" id="PF13505"/>
    </source>
</evidence>
<dbReference type="Proteomes" id="UP000006085">
    <property type="component" value="Unassembled WGS sequence"/>
</dbReference>
<keyword evidence="1" id="KW-0732">Signal</keyword>
<keyword evidence="5" id="KW-1185">Reference proteome</keyword>
<dbReference type="PROSITE" id="PS00695">
    <property type="entry name" value="ENT_VIR_OMP_2"/>
    <property type="match status" value="1"/>
</dbReference>
<accession>K1MLJ7</accession>
<dbReference type="InterPro" id="IPR011250">
    <property type="entry name" value="OMP/PagP_B-barrel"/>
</dbReference>
<reference evidence="4 5" key="1">
    <citation type="submission" date="2012-07" db="EMBL/GenBank/DDBJ databases">
        <title>The Genome Sequence of Bergeyella zoohelcum ATCC 43767.</title>
        <authorList>
            <consortium name="The Broad Institute Genome Sequencing Platform"/>
            <person name="Earl A."/>
            <person name="Ward D."/>
            <person name="Feldgarden M."/>
            <person name="Gevers D."/>
            <person name="Huys G."/>
            <person name="Walker B."/>
            <person name="Young S.K."/>
            <person name="Zeng Q."/>
            <person name="Gargeya S."/>
            <person name="Fitzgerald M."/>
            <person name="Haas B."/>
            <person name="Abouelleil A."/>
            <person name="Alvarado L."/>
            <person name="Arachchi H.M."/>
            <person name="Berlin A.M."/>
            <person name="Chapman S.B."/>
            <person name="Goldberg J."/>
            <person name="Griggs A."/>
            <person name="Gujja S."/>
            <person name="Hansen M."/>
            <person name="Howarth C."/>
            <person name="Imamovic A."/>
            <person name="Larimer J."/>
            <person name="McCowen C."/>
            <person name="Montmayeur A."/>
            <person name="Murphy C."/>
            <person name="Neiman D."/>
            <person name="Pearson M."/>
            <person name="Priest M."/>
            <person name="Roberts A."/>
            <person name="Saif S."/>
            <person name="Shea T."/>
            <person name="Sisk P."/>
            <person name="Sykes S."/>
            <person name="Wortman J."/>
            <person name="Nusbaum C."/>
            <person name="Birren B."/>
        </authorList>
    </citation>
    <scope>NUCLEOTIDE SEQUENCE [LARGE SCALE GENOMIC DNA]</scope>
    <source>
        <strain evidence="4 5">ATCC 43767</strain>
    </source>
</reference>
<dbReference type="OrthoDB" id="1454678at2"/>
<evidence type="ECO:0000313" key="5">
    <source>
        <dbReference type="Proteomes" id="UP000006085"/>
    </source>
</evidence>
<keyword evidence="2" id="KW-0812">Transmembrane</keyword>
<evidence type="ECO:0000256" key="1">
    <source>
        <dbReference type="ARBA" id="ARBA00022729"/>
    </source>
</evidence>
<feature type="domain" description="Outer membrane protein beta-barrel" evidence="3">
    <location>
        <begin position="25"/>
        <end position="226"/>
    </location>
</feature>
<dbReference type="Gene3D" id="2.40.160.20">
    <property type="match status" value="1"/>
</dbReference>
<dbReference type="EMBL" id="AGYA01000023">
    <property type="protein sequence ID" value="EKB56894.1"/>
    <property type="molecule type" value="Genomic_DNA"/>
</dbReference>
<name>K1MLJ7_9FLAO</name>
<dbReference type="InterPro" id="IPR027385">
    <property type="entry name" value="Beta-barrel_OMP"/>
</dbReference>
<keyword evidence="2" id="KW-0472">Membrane</keyword>
<proteinExistence type="predicted"/>